<dbReference type="InterPro" id="IPR002491">
    <property type="entry name" value="ABC_transptr_periplasmic_BD"/>
</dbReference>
<dbReference type="InterPro" id="IPR050902">
    <property type="entry name" value="ABC_Transporter_SBP"/>
</dbReference>
<sequence length="340" mass="37722">MKKRLLLGLGLAAMVTLTACGGTAKTSSAEEPQKEKHYPLTVQNVTKSEGGAVWEKKDQVFDKAPERVMANTRPAAELLLHLGLKDKIAAVGASFGAPDKEVEAEYAELNILSDTYVGKEVTLGTDPDLVYGRGGLFDNADWGVGTVDSLNEMGIETYVLESSVTGATYDSIYKDIENLGDIFNVQEKAESFIEKLKEKEDKIASSLAEIKEEKTFAYLHTTDPDELSVYAANKESFFNDVFNMIKLDNVFKEESGEVSIEMLIEADPDVLIIPTWVDKDPANAEKVKEGIYNNPKLTSMKAIKNKQIYAVDYNYMFGYGYNSIDGMELLAKEMYQDLFK</sequence>
<feature type="domain" description="Fe/B12 periplasmic-binding" evidence="4">
    <location>
        <begin position="67"/>
        <end position="340"/>
    </location>
</feature>
<dbReference type="PANTHER" id="PTHR30535">
    <property type="entry name" value="VITAMIN B12-BINDING PROTEIN"/>
    <property type="match status" value="1"/>
</dbReference>
<comment type="caution">
    <text evidence="5">The sequence shown here is derived from an EMBL/GenBank/DDBJ whole genome shotgun (WGS) entry which is preliminary data.</text>
</comment>
<dbReference type="Pfam" id="PF01497">
    <property type="entry name" value="Peripla_BP_2"/>
    <property type="match status" value="1"/>
</dbReference>
<feature type="coiled-coil region" evidence="2">
    <location>
        <begin position="182"/>
        <end position="213"/>
    </location>
</feature>
<reference evidence="5 6" key="1">
    <citation type="submission" date="2019-08" db="EMBL/GenBank/DDBJ databases">
        <title>Bacillus genomes from the desert of Cuatro Cienegas, Coahuila.</title>
        <authorList>
            <person name="Olmedo-Alvarez G."/>
        </authorList>
    </citation>
    <scope>NUCLEOTIDE SEQUENCE [LARGE SCALE GENOMIC DNA]</scope>
    <source>
        <strain evidence="5 6">CH446_14T</strain>
    </source>
</reference>
<feature type="chain" id="PRO_5039237485" evidence="3">
    <location>
        <begin position="25"/>
        <end position="340"/>
    </location>
</feature>
<gene>
    <name evidence="5" type="ORF">FZD51_10845</name>
</gene>
<proteinExistence type="inferred from homology"/>
<dbReference type="Gene3D" id="3.40.50.1980">
    <property type="entry name" value="Nitrogenase molybdenum iron protein domain"/>
    <property type="match status" value="2"/>
</dbReference>
<dbReference type="AlphaFoldDB" id="A0A5D4RB45"/>
<dbReference type="PANTHER" id="PTHR30535:SF7">
    <property type="entry name" value="IRON(III) DICITRATE-BINDING PROTEIN"/>
    <property type="match status" value="1"/>
</dbReference>
<organism evidence="5 6">
    <name type="scientific">Bacillus infantis</name>
    <dbReference type="NCBI Taxonomy" id="324767"/>
    <lineage>
        <taxon>Bacteria</taxon>
        <taxon>Bacillati</taxon>
        <taxon>Bacillota</taxon>
        <taxon>Bacilli</taxon>
        <taxon>Bacillales</taxon>
        <taxon>Bacillaceae</taxon>
        <taxon>Bacillus</taxon>
    </lineage>
</organism>
<dbReference type="EMBL" id="VTER01000005">
    <property type="protein sequence ID" value="TYS48607.1"/>
    <property type="molecule type" value="Genomic_DNA"/>
</dbReference>
<accession>A0A5D4RB45</accession>
<protein>
    <submittedName>
        <fullName evidence="5">ABC transporter substrate-binding protein</fullName>
    </submittedName>
</protein>
<comment type="similarity">
    <text evidence="1">Belongs to the bacterial solute-binding protein 8 family.</text>
</comment>
<evidence type="ECO:0000256" key="1">
    <source>
        <dbReference type="ARBA" id="ARBA00008814"/>
    </source>
</evidence>
<dbReference type="Proteomes" id="UP000322139">
    <property type="component" value="Unassembled WGS sequence"/>
</dbReference>
<dbReference type="RefSeq" id="WP_148974780.1">
    <property type="nucleotide sequence ID" value="NZ_JBNIKT010000017.1"/>
</dbReference>
<feature type="signal peptide" evidence="3">
    <location>
        <begin position="1"/>
        <end position="24"/>
    </location>
</feature>
<evidence type="ECO:0000256" key="2">
    <source>
        <dbReference type="SAM" id="Coils"/>
    </source>
</evidence>
<name>A0A5D4RB45_9BACI</name>
<dbReference type="PROSITE" id="PS51257">
    <property type="entry name" value="PROKAR_LIPOPROTEIN"/>
    <property type="match status" value="1"/>
</dbReference>
<dbReference type="PROSITE" id="PS50983">
    <property type="entry name" value="FE_B12_PBP"/>
    <property type="match status" value="1"/>
</dbReference>
<evidence type="ECO:0000256" key="3">
    <source>
        <dbReference type="SAM" id="SignalP"/>
    </source>
</evidence>
<dbReference type="SUPFAM" id="SSF53807">
    <property type="entry name" value="Helical backbone' metal receptor"/>
    <property type="match status" value="1"/>
</dbReference>
<keyword evidence="3" id="KW-0732">Signal</keyword>
<evidence type="ECO:0000313" key="6">
    <source>
        <dbReference type="Proteomes" id="UP000322139"/>
    </source>
</evidence>
<evidence type="ECO:0000259" key="4">
    <source>
        <dbReference type="PROSITE" id="PS50983"/>
    </source>
</evidence>
<keyword evidence="2" id="KW-0175">Coiled coil</keyword>
<evidence type="ECO:0000313" key="5">
    <source>
        <dbReference type="EMBL" id="TYS48607.1"/>
    </source>
</evidence>